<keyword evidence="4" id="KW-0762">Sugar transport</keyword>
<dbReference type="GO" id="GO:0022871">
    <property type="term" value="F:protein-N(PI)-phosphohistidine-sorbose phosphotransferase system transporter activity"/>
    <property type="evidence" value="ECO:0007669"/>
    <property type="project" value="UniProtKB-EC"/>
</dbReference>
<dbReference type="InterPro" id="IPR036667">
    <property type="entry name" value="PTS_IIB_sorbose-sp_sf"/>
</dbReference>
<dbReference type="Pfam" id="PF03830">
    <property type="entry name" value="PTSIIB_sorb"/>
    <property type="match status" value="1"/>
</dbReference>
<evidence type="ECO:0000256" key="1">
    <source>
        <dbReference type="ARBA" id="ARBA00004496"/>
    </source>
</evidence>
<reference evidence="9" key="1">
    <citation type="submission" date="2019-08" db="EMBL/GenBank/DDBJ databases">
        <authorList>
            <person name="Kucharzyk K."/>
            <person name="Murdoch R.W."/>
            <person name="Higgins S."/>
            <person name="Loffler F."/>
        </authorList>
    </citation>
    <scope>NUCLEOTIDE SEQUENCE</scope>
</reference>
<gene>
    <name evidence="9" type="primary">sorB_4</name>
    <name evidence="9" type="ORF">SDC9_105125</name>
</gene>
<dbReference type="InterPro" id="IPR004720">
    <property type="entry name" value="PTS_IIB_sorbose-sp"/>
</dbReference>
<organism evidence="9">
    <name type="scientific">bioreactor metagenome</name>
    <dbReference type="NCBI Taxonomy" id="1076179"/>
    <lineage>
        <taxon>unclassified sequences</taxon>
        <taxon>metagenomes</taxon>
        <taxon>ecological metagenomes</taxon>
    </lineage>
</organism>
<keyword evidence="5 9" id="KW-0808">Transferase</keyword>
<dbReference type="PROSITE" id="PS51101">
    <property type="entry name" value="PTS_EIIB_TYPE_4"/>
    <property type="match status" value="1"/>
</dbReference>
<evidence type="ECO:0000256" key="4">
    <source>
        <dbReference type="ARBA" id="ARBA00022597"/>
    </source>
</evidence>
<keyword evidence="7" id="KW-0418">Kinase</keyword>
<evidence type="ECO:0000313" key="9">
    <source>
        <dbReference type="EMBL" id="MPM58294.1"/>
    </source>
</evidence>
<dbReference type="AlphaFoldDB" id="A0A645B9E4"/>
<keyword evidence="3" id="KW-0963">Cytoplasm</keyword>
<evidence type="ECO:0000256" key="7">
    <source>
        <dbReference type="ARBA" id="ARBA00022777"/>
    </source>
</evidence>
<dbReference type="Gene3D" id="3.40.35.10">
    <property type="entry name" value="Phosphotransferase system, sorbose subfamily IIB component"/>
    <property type="match status" value="1"/>
</dbReference>
<dbReference type="GO" id="GO:0016301">
    <property type="term" value="F:kinase activity"/>
    <property type="evidence" value="ECO:0007669"/>
    <property type="project" value="UniProtKB-KW"/>
</dbReference>
<evidence type="ECO:0000256" key="6">
    <source>
        <dbReference type="ARBA" id="ARBA00022683"/>
    </source>
</evidence>
<proteinExistence type="predicted"/>
<feature type="domain" description="PTS EIIB type-4" evidence="8">
    <location>
        <begin position="1"/>
        <end position="158"/>
    </location>
</feature>
<dbReference type="GO" id="GO:0009401">
    <property type="term" value="P:phosphoenolpyruvate-dependent sugar phosphotransferase system"/>
    <property type="evidence" value="ECO:0007669"/>
    <property type="project" value="UniProtKB-KW"/>
</dbReference>
<evidence type="ECO:0000256" key="2">
    <source>
        <dbReference type="ARBA" id="ARBA00022448"/>
    </source>
</evidence>
<accession>A0A645B9E4</accession>
<sequence>MKIVLSRIDERLAHGQVISSWTRQLQVSKILVIDDGLASDTFMTEVMKMAAPTGVDVEVMSVENAIHRIQEDNSNSNVMLLFKSIDYAYKLVNSGFKLERLNVGNIGSGPKRKGITKRVFMSPEEIEMAKELCHKGVYVYLQMLNSDAEVDIVKQIGL</sequence>
<evidence type="ECO:0000256" key="3">
    <source>
        <dbReference type="ARBA" id="ARBA00022490"/>
    </source>
</evidence>
<dbReference type="EMBL" id="VSSQ01016688">
    <property type="protein sequence ID" value="MPM58294.1"/>
    <property type="molecule type" value="Genomic_DNA"/>
</dbReference>
<evidence type="ECO:0000256" key="5">
    <source>
        <dbReference type="ARBA" id="ARBA00022679"/>
    </source>
</evidence>
<dbReference type="GO" id="GO:0005737">
    <property type="term" value="C:cytoplasm"/>
    <property type="evidence" value="ECO:0007669"/>
    <property type="project" value="UniProtKB-SubCell"/>
</dbReference>
<comment type="caution">
    <text evidence="9">The sequence shown here is derived from an EMBL/GenBank/DDBJ whole genome shotgun (WGS) entry which is preliminary data.</text>
</comment>
<keyword evidence="6" id="KW-0598">Phosphotransferase system</keyword>
<dbReference type="SUPFAM" id="SSF52728">
    <property type="entry name" value="PTS IIb component"/>
    <property type="match status" value="1"/>
</dbReference>
<protein>
    <submittedName>
        <fullName evidence="9">PTS system sorbose-specific EIIB component</fullName>
        <ecNumber evidence="9">2.7.1.206</ecNumber>
    </submittedName>
</protein>
<keyword evidence="2" id="KW-0813">Transport</keyword>
<dbReference type="EC" id="2.7.1.206" evidence="9"/>
<comment type="subcellular location">
    <subcellularLocation>
        <location evidence="1">Cytoplasm</location>
    </subcellularLocation>
</comment>
<evidence type="ECO:0000259" key="8">
    <source>
        <dbReference type="PROSITE" id="PS51101"/>
    </source>
</evidence>
<name>A0A645B9E4_9ZZZZ</name>